<dbReference type="PANTHER" id="PTHR30146:SF109">
    <property type="entry name" value="HTH-TYPE TRANSCRIPTIONAL REGULATOR GALS"/>
    <property type="match status" value="1"/>
</dbReference>
<keyword evidence="6" id="KW-1185">Reference proteome</keyword>
<accession>A0ABS7W005</accession>
<dbReference type="PROSITE" id="PS00356">
    <property type="entry name" value="HTH_LACI_1"/>
    <property type="match status" value="1"/>
</dbReference>
<evidence type="ECO:0000256" key="3">
    <source>
        <dbReference type="ARBA" id="ARBA00023163"/>
    </source>
</evidence>
<comment type="caution">
    <text evidence="5">The sequence shown here is derived from an EMBL/GenBank/DDBJ whole genome shotgun (WGS) entry which is preliminary data.</text>
</comment>
<keyword evidence="3" id="KW-0804">Transcription</keyword>
<dbReference type="SUPFAM" id="SSF47413">
    <property type="entry name" value="lambda repressor-like DNA-binding domains"/>
    <property type="match status" value="1"/>
</dbReference>
<evidence type="ECO:0000313" key="5">
    <source>
        <dbReference type="EMBL" id="MBZ6151292.1"/>
    </source>
</evidence>
<keyword evidence="1" id="KW-0805">Transcription regulation</keyword>
<dbReference type="InterPro" id="IPR010982">
    <property type="entry name" value="Lambda_DNA-bd_dom_sf"/>
</dbReference>
<dbReference type="Pfam" id="PF00356">
    <property type="entry name" value="LacI"/>
    <property type="match status" value="1"/>
</dbReference>
<gene>
    <name evidence="5" type="ORF">KVH32_08895</name>
</gene>
<dbReference type="PANTHER" id="PTHR30146">
    <property type="entry name" value="LACI-RELATED TRANSCRIPTIONAL REPRESSOR"/>
    <property type="match status" value="1"/>
</dbReference>
<feature type="domain" description="HTH lacI-type" evidence="4">
    <location>
        <begin position="1"/>
        <end position="53"/>
    </location>
</feature>
<dbReference type="InterPro" id="IPR000843">
    <property type="entry name" value="HTH_LacI"/>
</dbReference>
<dbReference type="PROSITE" id="PS50932">
    <property type="entry name" value="HTH_LACI_2"/>
    <property type="match status" value="1"/>
</dbReference>
<organism evidence="5 6">
    <name type="scientific">Streptomyces olivaceus</name>
    <dbReference type="NCBI Taxonomy" id="47716"/>
    <lineage>
        <taxon>Bacteria</taxon>
        <taxon>Bacillati</taxon>
        <taxon>Actinomycetota</taxon>
        <taxon>Actinomycetes</taxon>
        <taxon>Kitasatosporales</taxon>
        <taxon>Streptomycetaceae</taxon>
        <taxon>Streptomyces</taxon>
    </lineage>
</organism>
<dbReference type="SMART" id="SM00354">
    <property type="entry name" value="HTH_LACI"/>
    <property type="match status" value="1"/>
</dbReference>
<name>A0ABS7W005_STROV</name>
<dbReference type="RefSeq" id="WP_107448065.1">
    <property type="nucleotide sequence ID" value="NZ_BNEG01000002.1"/>
</dbReference>
<keyword evidence="2" id="KW-0238">DNA-binding</keyword>
<dbReference type="EMBL" id="JAHSTP010000002">
    <property type="protein sequence ID" value="MBZ6151292.1"/>
    <property type="molecule type" value="Genomic_DNA"/>
</dbReference>
<dbReference type="InterPro" id="IPR028082">
    <property type="entry name" value="Peripla_BP_I"/>
</dbReference>
<dbReference type="Proteomes" id="UP000758701">
    <property type="component" value="Unassembled WGS sequence"/>
</dbReference>
<evidence type="ECO:0000313" key="6">
    <source>
        <dbReference type="Proteomes" id="UP000758701"/>
    </source>
</evidence>
<dbReference type="SUPFAM" id="SSF53822">
    <property type="entry name" value="Periplasmic binding protein-like I"/>
    <property type="match status" value="1"/>
</dbReference>
<dbReference type="InterPro" id="IPR001761">
    <property type="entry name" value="Peripla_BP/Lac1_sug-bd_dom"/>
</dbReference>
<evidence type="ECO:0000256" key="1">
    <source>
        <dbReference type="ARBA" id="ARBA00023015"/>
    </source>
</evidence>
<protein>
    <submittedName>
        <fullName evidence="5">LacI family transcriptional regulator</fullName>
    </submittedName>
</protein>
<evidence type="ECO:0000256" key="2">
    <source>
        <dbReference type="ARBA" id="ARBA00023125"/>
    </source>
</evidence>
<proteinExistence type="predicted"/>
<dbReference type="Gene3D" id="1.10.260.40">
    <property type="entry name" value="lambda repressor-like DNA-binding domains"/>
    <property type="match status" value="1"/>
</dbReference>
<dbReference type="CDD" id="cd06267">
    <property type="entry name" value="PBP1_LacI_sugar_binding-like"/>
    <property type="match status" value="1"/>
</dbReference>
<evidence type="ECO:0000259" key="4">
    <source>
        <dbReference type="PROSITE" id="PS50932"/>
    </source>
</evidence>
<dbReference type="Gene3D" id="3.40.50.2300">
    <property type="match status" value="2"/>
</dbReference>
<dbReference type="CDD" id="cd01392">
    <property type="entry name" value="HTH_LacI"/>
    <property type="match status" value="1"/>
</dbReference>
<sequence>MRDVAARAGVSAMTVSRVLKGNEGVGESTRQRVLRAVTDLGYRRNETARNLRLGRHSGLVGLVVTNLANPFYAQLALGAEEVVQSYGLRLVLGNTAEQLAQEKHLVQDLVARQVNGLIVVPAGSDQRHLSPGELEGTPLVLAARPPAGIEADTVLVDDFGGARAATARLVADGHERIGFLGNPPTLFTGAERFRGWWSALEEAGLRPREEWVRRGPYTVVTAEAAALELLGQEDGPSALFCANNRLTLGACRAVRGLGAAAAIAGFDDVESADLLGVPLTLAAYAPDEIGRRAAQLLVDRLEAGAATRPTGPPRRTVIPTLLAVYGR</sequence>
<reference evidence="5 6" key="1">
    <citation type="submission" date="2021-06" db="EMBL/GenBank/DDBJ databases">
        <title>Ecological speciation of a Streptomyces species isolated from different habitats and geographic origins.</title>
        <authorList>
            <person name="Wang J."/>
        </authorList>
    </citation>
    <scope>NUCLEOTIDE SEQUENCE [LARGE SCALE GENOMIC DNA]</scope>
    <source>
        <strain evidence="5 6">FXJ8.012</strain>
    </source>
</reference>
<dbReference type="Pfam" id="PF00532">
    <property type="entry name" value="Peripla_BP_1"/>
    <property type="match status" value="1"/>
</dbReference>